<reference evidence="1" key="1">
    <citation type="submission" date="2012-09" db="EMBL/GenBank/DDBJ databases">
        <title>Metagenomic Characterization of a Microbial Community in Wastewater Detects High Levels of Antibiotic Resistance.</title>
        <authorList>
            <person name="Abrams M."/>
            <person name="Caldwell A."/>
            <person name="Vandaei E."/>
            <person name="Lee W."/>
            <person name="Perrott J."/>
            <person name="Khan S.Y."/>
            <person name="Ta J."/>
            <person name="Romero D."/>
            <person name="Nguyen V."/>
            <person name="Pourmand N."/>
            <person name="Ouverney C.C."/>
        </authorList>
    </citation>
    <scope>NUCLEOTIDE SEQUENCE</scope>
</reference>
<dbReference type="EMBL" id="JX649885">
    <property type="protein sequence ID" value="AGC71864.1"/>
    <property type="molecule type" value="Genomic_DNA"/>
</dbReference>
<accession>L7VWD5</accession>
<evidence type="ECO:0000313" key="1">
    <source>
        <dbReference type="EMBL" id="AGC71864.1"/>
    </source>
</evidence>
<organism evidence="1">
    <name type="scientific">uncultured bacterium A1Q1_fos_2140</name>
    <dbReference type="NCBI Taxonomy" id="1256565"/>
    <lineage>
        <taxon>Bacteria</taxon>
        <taxon>environmental samples</taxon>
    </lineage>
</organism>
<sequence>MNTNTEKPVDLQLAKSKLLAMVVRELIAVADDSNLPCPILELPDRRISTWKDFFNATFKNFDLWTWRVIYGSISNIFSKANRDINFDDIIRYTWDIESVAEGSDCGVFDQTISSEKIRKLIREVQPSVANTLQNFLFENHPDMQTRCSTPGALYFSERYNFFQAQNKIEEKKNINDRSQTFK</sequence>
<protein>
    <submittedName>
        <fullName evidence="1">Uncharacterized protein</fullName>
    </submittedName>
</protein>
<name>L7VWD5_9BACT</name>
<dbReference type="AlphaFoldDB" id="L7VWD5"/>
<proteinExistence type="predicted"/>